<dbReference type="Pfam" id="PF12706">
    <property type="entry name" value="Lactamase_B_2"/>
    <property type="match status" value="1"/>
</dbReference>
<feature type="domain" description="Metallo-beta-lactamase" evidence="1">
    <location>
        <begin position="110"/>
        <end position="310"/>
    </location>
</feature>
<evidence type="ECO:0000259" key="1">
    <source>
        <dbReference type="Pfam" id="PF12706"/>
    </source>
</evidence>
<dbReference type="PANTHER" id="PTHR15032">
    <property type="entry name" value="N-ACYL-PHOSPHATIDYLETHANOLAMINE-HYDROLYZING PHOSPHOLIPASE D"/>
    <property type="match status" value="1"/>
</dbReference>
<dbReference type="InterPro" id="IPR001279">
    <property type="entry name" value="Metallo-B-lactamas"/>
</dbReference>
<protein>
    <submittedName>
        <fullName evidence="2">Beta-lactamase domain-containing protein</fullName>
    </submittedName>
</protein>
<dbReference type="SUPFAM" id="SSF56281">
    <property type="entry name" value="Metallo-hydrolase/oxidoreductase"/>
    <property type="match status" value="1"/>
</dbReference>
<organism evidence="2">
    <name type="scientific">Aureimonas frigidaquae</name>
    <dbReference type="NCBI Taxonomy" id="424757"/>
    <lineage>
        <taxon>Bacteria</taxon>
        <taxon>Pseudomonadati</taxon>
        <taxon>Pseudomonadota</taxon>
        <taxon>Alphaproteobacteria</taxon>
        <taxon>Hyphomicrobiales</taxon>
        <taxon>Aurantimonadaceae</taxon>
        <taxon>Aureimonas</taxon>
    </lineage>
</organism>
<dbReference type="PANTHER" id="PTHR15032:SF4">
    <property type="entry name" value="N-ACYL-PHOSPHATIDYLETHANOLAMINE-HYDROLYZING PHOSPHOLIPASE D"/>
    <property type="match status" value="1"/>
</dbReference>
<evidence type="ECO:0000313" key="2">
    <source>
        <dbReference type="EMBL" id="BAT27173.1"/>
    </source>
</evidence>
<sequence length="356" mass="39436">MNRRQLIRLTGFSALAATMGLGMRHAQAGNRYYSGPVSDHFDGTRFFNPGGEEPRAFLDLLRWRFNGARATWPSRVESPYPSAVPQPRIDDLRITMVGHATMLIQVAGLNILTDPVWSERASPVRFAGPKRVIEPGIAFGALPKIDLILLSHNHYDHLDVETLRQLHAAHDPLVVTPLGNDTILADSVPGMRVITGDWGDKVAVNERATVHIEPAHHWSARGTRDRRMALWASFVVETPAGRIYHIGDTGFHDGINYREAARLYGSFRLAVLPIGAYEPRWFMKGQHQGPEEAVEGMVLCNAAFAAGHHWSTFQLTDEAIDAPRQALLAALAARDIAASRFRPMLAGESWDVPPRA</sequence>
<dbReference type="InterPro" id="IPR036866">
    <property type="entry name" value="RibonucZ/Hydroxyglut_hydro"/>
</dbReference>
<name>A0A0P0YZZ5_9HYPH</name>
<dbReference type="EMBL" id="LC066375">
    <property type="protein sequence ID" value="BAT27173.1"/>
    <property type="molecule type" value="Genomic_DNA"/>
</dbReference>
<dbReference type="GO" id="GO:0005737">
    <property type="term" value="C:cytoplasm"/>
    <property type="evidence" value="ECO:0007669"/>
    <property type="project" value="TreeGrafter"/>
</dbReference>
<reference evidence="2" key="1">
    <citation type="journal article" date="2015" name="Proc. Natl. Acad. Sci. U.S.A.">
        <title>Bacterial clade with the ribosomal RNA operon on a small plasmid rather than the chromosome.</title>
        <authorList>
            <person name="Anda M."/>
            <person name="Ohtsubo Y."/>
            <person name="Okubo T."/>
            <person name="Sugawara M."/>
            <person name="Nagata Y."/>
            <person name="Tsuda M."/>
            <person name="Minamisawa K."/>
            <person name="Mitsui H."/>
        </authorList>
    </citation>
    <scope>NUCLEOTIDE SEQUENCE</scope>
    <source>
        <strain evidence="2">JCM 14755</strain>
    </source>
</reference>
<accession>A0A0P0YZZ5</accession>
<dbReference type="Gene3D" id="3.60.15.10">
    <property type="entry name" value="Ribonuclease Z/Hydroxyacylglutathione hydrolase-like"/>
    <property type="match status" value="1"/>
</dbReference>
<proteinExistence type="predicted"/>
<dbReference type="AlphaFoldDB" id="A0A0P0YZZ5"/>